<comment type="caution">
    <text evidence="2">The sequence shown here is derived from an EMBL/GenBank/DDBJ whole genome shotgun (WGS) entry which is preliminary data.</text>
</comment>
<dbReference type="AlphaFoldDB" id="A0A1C7MS28"/>
<protein>
    <submittedName>
        <fullName evidence="2">Uncharacterized protein</fullName>
    </submittedName>
</protein>
<accession>A0A1C7MS28</accession>
<dbReference type="STRING" id="5627.A0A1C7MS28"/>
<feature type="compositionally biased region" description="Acidic residues" evidence="1">
    <location>
        <begin position="25"/>
        <end position="34"/>
    </location>
</feature>
<evidence type="ECO:0000256" key="1">
    <source>
        <dbReference type="SAM" id="MobiDB-lite"/>
    </source>
</evidence>
<feature type="compositionally biased region" description="Acidic residues" evidence="1">
    <location>
        <begin position="41"/>
        <end position="53"/>
    </location>
</feature>
<evidence type="ECO:0000313" key="2">
    <source>
        <dbReference type="EMBL" id="OBZ79675.1"/>
    </source>
</evidence>
<keyword evidence="3" id="KW-1185">Reference proteome</keyword>
<feature type="compositionally biased region" description="Basic and acidic residues" evidence="1">
    <location>
        <begin position="54"/>
        <end position="77"/>
    </location>
</feature>
<dbReference type="Proteomes" id="UP000092993">
    <property type="component" value="Unassembled WGS sequence"/>
</dbReference>
<organism evidence="2 3">
    <name type="scientific">Grifola frondosa</name>
    <name type="common">Maitake</name>
    <name type="synonym">Polyporus frondosus</name>
    <dbReference type="NCBI Taxonomy" id="5627"/>
    <lineage>
        <taxon>Eukaryota</taxon>
        <taxon>Fungi</taxon>
        <taxon>Dikarya</taxon>
        <taxon>Basidiomycota</taxon>
        <taxon>Agaricomycotina</taxon>
        <taxon>Agaricomycetes</taxon>
        <taxon>Polyporales</taxon>
        <taxon>Grifolaceae</taxon>
        <taxon>Grifola</taxon>
    </lineage>
</organism>
<evidence type="ECO:0000313" key="3">
    <source>
        <dbReference type="Proteomes" id="UP000092993"/>
    </source>
</evidence>
<reference evidence="2 3" key="1">
    <citation type="submission" date="2016-03" db="EMBL/GenBank/DDBJ databases">
        <title>Whole genome sequencing of Grifola frondosa 9006-11.</title>
        <authorList>
            <person name="Min B."/>
            <person name="Park H."/>
            <person name="Kim J.-G."/>
            <person name="Cho H."/>
            <person name="Oh Y.-L."/>
            <person name="Kong W.-S."/>
            <person name="Choi I.-G."/>
        </authorList>
    </citation>
    <scope>NUCLEOTIDE SEQUENCE [LARGE SCALE GENOMIC DNA]</scope>
    <source>
        <strain evidence="2 3">9006-11</strain>
    </source>
</reference>
<feature type="compositionally biased region" description="Pro residues" evidence="1">
    <location>
        <begin position="94"/>
        <end position="108"/>
    </location>
</feature>
<gene>
    <name evidence="2" type="ORF">A0H81_01417</name>
</gene>
<feature type="region of interest" description="Disordered" evidence="1">
    <location>
        <begin position="1"/>
        <end position="113"/>
    </location>
</feature>
<dbReference type="EMBL" id="LUGG01000001">
    <property type="protein sequence ID" value="OBZ79675.1"/>
    <property type="molecule type" value="Genomic_DNA"/>
</dbReference>
<sequence length="164" mass="18264">MRPPAPMKTSRWAFPKYENDFGVGLDDDGFEEDNNLSSSDSDVDGSDDEADDDIPPHVPEEHLPSETDPIGLEKEFHGMMNGQPCNAEGDFLPPNTPPTPPEPRPPTDWSPYKDRIDFETAETMYKRAQIPAGIIDDLLNLWTASMLKYNAAAISKPCRLISDD</sequence>
<proteinExistence type="predicted"/>
<dbReference type="OrthoDB" id="3199698at2759"/>
<name>A0A1C7MS28_GRIFR</name>